<keyword evidence="2" id="KW-1185">Reference proteome</keyword>
<organism evidence="1 2">
    <name type="scientific">Didymella glomerata</name>
    <dbReference type="NCBI Taxonomy" id="749621"/>
    <lineage>
        <taxon>Eukaryota</taxon>
        <taxon>Fungi</taxon>
        <taxon>Dikarya</taxon>
        <taxon>Ascomycota</taxon>
        <taxon>Pezizomycotina</taxon>
        <taxon>Dothideomycetes</taxon>
        <taxon>Pleosporomycetidae</taxon>
        <taxon>Pleosporales</taxon>
        <taxon>Pleosporineae</taxon>
        <taxon>Didymellaceae</taxon>
        <taxon>Didymella</taxon>
    </lineage>
</organism>
<sequence>MGNATSKDGALTKICESIPIVGTATAGIHALAGNGDHAKRALAVSTGSLIKAGGAIGGFCVGGPLGAVAGGAAAASLGIGAEYGISKTIDDPNVKGDVGSVSLKRIAIETVIGGGTAMIGGGGAAAVKEAGTQIAKSTASQVAKGLLKEAAEEAGKELLRHGTQTTLTQIATKAAVQTTVQAAQQLQKIRPTFESVPKSGEEVPQKKKRLVVTLEQDAAARDLDAVIDSAISAYVAGDREPHRVFTRKVVVRVPLANEESIVSMLRVLKTSVTSIIHGWDFANADEAYQGGSRFAIDTLNRKWSKMLEDQYPDLEDAGLWQNQQNRVEQANNDVATAMSTGGELVDF</sequence>
<proteinExistence type="predicted"/>
<dbReference type="AlphaFoldDB" id="A0A9W8WYS0"/>
<name>A0A9W8WYS0_9PLEO</name>
<dbReference type="PANTHER" id="PTHR42076">
    <property type="entry name" value="CYANOVIRIN-N HOMOLOG"/>
    <property type="match status" value="1"/>
</dbReference>
<gene>
    <name evidence="1" type="ORF">N0V87_005286</name>
</gene>
<comment type="caution">
    <text evidence="1">The sequence shown here is derived from an EMBL/GenBank/DDBJ whole genome shotgun (WGS) entry which is preliminary data.</text>
</comment>
<dbReference type="EMBL" id="JAPEUV010000047">
    <property type="protein sequence ID" value="KAJ4336578.1"/>
    <property type="molecule type" value="Genomic_DNA"/>
</dbReference>
<accession>A0A9W8WYS0</accession>
<dbReference type="PANTHER" id="PTHR42076:SF1">
    <property type="entry name" value="CYANOVIRIN-N DOMAIN-CONTAINING PROTEIN"/>
    <property type="match status" value="1"/>
</dbReference>
<dbReference type="OrthoDB" id="2441380at2759"/>
<protein>
    <submittedName>
        <fullName evidence="1">Uncharacterized protein</fullName>
    </submittedName>
</protein>
<dbReference type="Proteomes" id="UP001140562">
    <property type="component" value="Unassembled WGS sequence"/>
</dbReference>
<evidence type="ECO:0000313" key="2">
    <source>
        <dbReference type="Proteomes" id="UP001140562"/>
    </source>
</evidence>
<reference evidence="1" key="1">
    <citation type="submission" date="2022-10" db="EMBL/GenBank/DDBJ databases">
        <title>Tapping the CABI collections for fungal endophytes: first genome assemblies for Collariella, Neodidymelliopsis, Ascochyta clinopodiicola, Didymella pomorum, Didymosphaeria variabile, Neocosmospora piperis and Neocucurbitaria cava.</title>
        <authorList>
            <person name="Hill R."/>
        </authorList>
    </citation>
    <scope>NUCLEOTIDE SEQUENCE</scope>
    <source>
        <strain evidence="1">IMI 360193</strain>
    </source>
</reference>
<evidence type="ECO:0000313" key="1">
    <source>
        <dbReference type="EMBL" id="KAJ4336578.1"/>
    </source>
</evidence>